<comment type="similarity">
    <text evidence="3 12">Belongs to the PP2C family.</text>
</comment>
<evidence type="ECO:0000313" key="15">
    <source>
        <dbReference type="Proteomes" id="UP001324115"/>
    </source>
</evidence>
<evidence type="ECO:0000256" key="4">
    <source>
        <dbReference type="ARBA" id="ARBA00013081"/>
    </source>
</evidence>
<keyword evidence="5" id="KW-0479">Metal-binding</keyword>
<evidence type="ECO:0000256" key="2">
    <source>
        <dbReference type="ARBA" id="ARBA00001946"/>
    </source>
</evidence>
<evidence type="ECO:0000256" key="3">
    <source>
        <dbReference type="ARBA" id="ARBA00006702"/>
    </source>
</evidence>
<evidence type="ECO:0000256" key="12">
    <source>
        <dbReference type="RuleBase" id="RU003465"/>
    </source>
</evidence>
<dbReference type="InterPro" id="IPR000222">
    <property type="entry name" value="PP2C_BS"/>
</dbReference>
<keyword evidence="9" id="KW-0464">Manganese</keyword>
<evidence type="ECO:0000256" key="7">
    <source>
        <dbReference type="ARBA" id="ARBA00022842"/>
    </source>
</evidence>
<evidence type="ECO:0000256" key="1">
    <source>
        <dbReference type="ARBA" id="ARBA00001936"/>
    </source>
</evidence>
<evidence type="ECO:0000256" key="6">
    <source>
        <dbReference type="ARBA" id="ARBA00022801"/>
    </source>
</evidence>
<evidence type="ECO:0000259" key="13">
    <source>
        <dbReference type="PROSITE" id="PS51746"/>
    </source>
</evidence>
<dbReference type="GO" id="GO:0005737">
    <property type="term" value="C:cytoplasm"/>
    <property type="evidence" value="ECO:0007669"/>
    <property type="project" value="UniProtKB-ARBA"/>
</dbReference>
<dbReference type="GO" id="GO:0046872">
    <property type="term" value="F:metal ion binding"/>
    <property type="evidence" value="ECO:0007669"/>
    <property type="project" value="UniProtKB-KW"/>
</dbReference>
<organism evidence="14 15">
    <name type="scientific">Quercus rubra</name>
    <name type="common">Northern red oak</name>
    <name type="synonym">Quercus borealis</name>
    <dbReference type="NCBI Taxonomy" id="3512"/>
    <lineage>
        <taxon>Eukaryota</taxon>
        <taxon>Viridiplantae</taxon>
        <taxon>Streptophyta</taxon>
        <taxon>Embryophyta</taxon>
        <taxon>Tracheophyta</taxon>
        <taxon>Spermatophyta</taxon>
        <taxon>Magnoliopsida</taxon>
        <taxon>eudicotyledons</taxon>
        <taxon>Gunneridae</taxon>
        <taxon>Pentapetalae</taxon>
        <taxon>rosids</taxon>
        <taxon>fabids</taxon>
        <taxon>Fagales</taxon>
        <taxon>Fagaceae</taxon>
        <taxon>Quercus</taxon>
    </lineage>
</organism>
<reference evidence="14 15" key="1">
    <citation type="journal article" date="2023" name="G3 (Bethesda)">
        <title>A haplotype-resolved chromosome-scale genome for Quercus rubra L. provides insights into the genetics of adaptive traits for red oak species.</title>
        <authorList>
            <person name="Kapoor B."/>
            <person name="Jenkins J."/>
            <person name="Schmutz J."/>
            <person name="Zhebentyayeva T."/>
            <person name="Kuelheim C."/>
            <person name="Coggeshall M."/>
            <person name="Heim C."/>
            <person name="Lasky J.R."/>
            <person name="Leites L."/>
            <person name="Islam-Faridi N."/>
            <person name="Romero-Severson J."/>
            <person name="DeLeo V.L."/>
            <person name="Lucas S.M."/>
            <person name="Lazic D."/>
            <person name="Gailing O."/>
            <person name="Carlson J."/>
            <person name="Staton M."/>
        </authorList>
    </citation>
    <scope>NUCLEOTIDE SEQUENCE [LARGE SCALE GENOMIC DNA]</scope>
    <source>
        <strain evidence="14">Pseudo-F2</strain>
    </source>
</reference>
<name>A0AAN7IUD6_QUERU</name>
<dbReference type="EC" id="3.1.3.16" evidence="4"/>
<keyword evidence="15" id="KW-1185">Reference proteome</keyword>
<evidence type="ECO:0000313" key="14">
    <source>
        <dbReference type="EMBL" id="KAK4586391.1"/>
    </source>
</evidence>
<dbReference type="PANTHER" id="PTHR13832:SF620">
    <property type="entry name" value="PROTEIN PHOSPHATASE 2C 13-RELATED"/>
    <property type="match status" value="1"/>
</dbReference>
<dbReference type="PANTHER" id="PTHR13832">
    <property type="entry name" value="PROTEIN PHOSPHATASE 2C"/>
    <property type="match status" value="1"/>
</dbReference>
<evidence type="ECO:0000256" key="10">
    <source>
        <dbReference type="ARBA" id="ARBA00047761"/>
    </source>
</evidence>
<dbReference type="InterPro" id="IPR001932">
    <property type="entry name" value="PPM-type_phosphatase-like_dom"/>
</dbReference>
<gene>
    <name evidence="14" type="ORF">RGQ29_023507</name>
</gene>
<evidence type="ECO:0000256" key="8">
    <source>
        <dbReference type="ARBA" id="ARBA00022912"/>
    </source>
</evidence>
<dbReference type="PROSITE" id="PS51746">
    <property type="entry name" value="PPM_2"/>
    <property type="match status" value="1"/>
</dbReference>
<dbReference type="InterPro" id="IPR036457">
    <property type="entry name" value="PPM-type-like_dom_sf"/>
</dbReference>
<dbReference type="FunFam" id="3.60.40.10:FF:000004">
    <property type="entry name" value="Probable protein phosphatase 2C 22"/>
    <property type="match status" value="1"/>
</dbReference>
<dbReference type="InterPro" id="IPR015655">
    <property type="entry name" value="PP2C"/>
</dbReference>
<comment type="cofactor">
    <cofactor evidence="2">
        <name>Mg(2+)</name>
        <dbReference type="ChEBI" id="CHEBI:18420"/>
    </cofactor>
</comment>
<protein>
    <recommendedName>
        <fullName evidence="4">protein-serine/threonine phosphatase</fullName>
        <ecNumber evidence="4">3.1.3.16</ecNumber>
    </recommendedName>
</protein>
<comment type="catalytic activity">
    <reaction evidence="10">
        <text>O-phospho-L-seryl-[protein] + H2O = L-seryl-[protein] + phosphate</text>
        <dbReference type="Rhea" id="RHEA:20629"/>
        <dbReference type="Rhea" id="RHEA-COMP:9863"/>
        <dbReference type="Rhea" id="RHEA-COMP:11604"/>
        <dbReference type="ChEBI" id="CHEBI:15377"/>
        <dbReference type="ChEBI" id="CHEBI:29999"/>
        <dbReference type="ChEBI" id="CHEBI:43474"/>
        <dbReference type="ChEBI" id="CHEBI:83421"/>
        <dbReference type="EC" id="3.1.3.16"/>
    </reaction>
</comment>
<dbReference type="SMART" id="SM00332">
    <property type="entry name" value="PP2Cc"/>
    <property type="match status" value="1"/>
</dbReference>
<accession>A0AAN7IUD6</accession>
<sequence length="404" mass="44393">MIVSQKMVADADMNYQPPTPKMVLDVNYHHLCVASSADVAQPSSSSSTSPSFRDVHRVSDSMSADISRFEPVMSCSDTVNDAAIESAASMFVPNIRSGSYAAIGPRDSMDDEHIRIDDLSAEMDSFFKFPVPSAFYAVFDGHGGPEAAAYIKRNAMRLFFEDADLPQTSEINAIFLEELENSHRKAFKLADLALADERSSVSSSCGTTALTALILGRHLLVANAGDCRAVLCRKGVAVAMSQDHKPTYLPERKRVEGLGGYVEDIYLNGYLSVTRALGDWDFKTPLGPASPLIAEPDVQQVALSEDDEFLIIGCDGLWDVVNSQSAVSLVRRALRRHGDPQECARELVMEALRLYSSDNITVIVICLSAQKFDRAVETCPRPRRWRPLSLSEEAQNRSRKATEC</sequence>
<evidence type="ECO:0000256" key="11">
    <source>
        <dbReference type="ARBA" id="ARBA00048336"/>
    </source>
</evidence>
<evidence type="ECO:0000256" key="9">
    <source>
        <dbReference type="ARBA" id="ARBA00023211"/>
    </source>
</evidence>
<dbReference type="CDD" id="cd00143">
    <property type="entry name" value="PP2Cc"/>
    <property type="match status" value="1"/>
</dbReference>
<dbReference type="PROSITE" id="PS01032">
    <property type="entry name" value="PPM_1"/>
    <property type="match status" value="1"/>
</dbReference>
<keyword evidence="7" id="KW-0460">Magnesium</keyword>
<keyword evidence="6 12" id="KW-0378">Hydrolase</keyword>
<dbReference type="EMBL" id="JAXUIC010000006">
    <property type="protein sequence ID" value="KAK4586391.1"/>
    <property type="molecule type" value="Genomic_DNA"/>
</dbReference>
<feature type="domain" description="PPM-type phosphatase" evidence="13">
    <location>
        <begin position="96"/>
        <end position="367"/>
    </location>
</feature>
<keyword evidence="8 12" id="KW-0904">Protein phosphatase</keyword>
<dbReference type="SMART" id="SM00331">
    <property type="entry name" value="PP2C_SIG"/>
    <property type="match status" value="1"/>
</dbReference>
<dbReference type="SUPFAM" id="SSF81606">
    <property type="entry name" value="PP2C-like"/>
    <property type="match status" value="1"/>
</dbReference>
<dbReference type="GO" id="GO:0004722">
    <property type="term" value="F:protein serine/threonine phosphatase activity"/>
    <property type="evidence" value="ECO:0007669"/>
    <property type="project" value="UniProtKB-EC"/>
</dbReference>
<dbReference type="Pfam" id="PF00481">
    <property type="entry name" value="PP2C"/>
    <property type="match status" value="1"/>
</dbReference>
<dbReference type="Gene3D" id="3.60.40.10">
    <property type="entry name" value="PPM-type phosphatase domain"/>
    <property type="match status" value="1"/>
</dbReference>
<dbReference type="Proteomes" id="UP001324115">
    <property type="component" value="Unassembled WGS sequence"/>
</dbReference>
<dbReference type="AlphaFoldDB" id="A0AAN7IUD6"/>
<evidence type="ECO:0000256" key="5">
    <source>
        <dbReference type="ARBA" id="ARBA00022723"/>
    </source>
</evidence>
<proteinExistence type="inferred from homology"/>
<comment type="cofactor">
    <cofactor evidence="1">
        <name>Mn(2+)</name>
        <dbReference type="ChEBI" id="CHEBI:29035"/>
    </cofactor>
</comment>
<dbReference type="GO" id="GO:0005634">
    <property type="term" value="C:nucleus"/>
    <property type="evidence" value="ECO:0007669"/>
    <property type="project" value="UniProtKB-ARBA"/>
</dbReference>
<comment type="catalytic activity">
    <reaction evidence="11">
        <text>O-phospho-L-threonyl-[protein] + H2O = L-threonyl-[protein] + phosphate</text>
        <dbReference type="Rhea" id="RHEA:47004"/>
        <dbReference type="Rhea" id="RHEA-COMP:11060"/>
        <dbReference type="Rhea" id="RHEA-COMP:11605"/>
        <dbReference type="ChEBI" id="CHEBI:15377"/>
        <dbReference type="ChEBI" id="CHEBI:30013"/>
        <dbReference type="ChEBI" id="CHEBI:43474"/>
        <dbReference type="ChEBI" id="CHEBI:61977"/>
        <dbReference type="EC" id="3.1.3.16"/>
    </reaction>
</comment>
<comment type="caution">
    <text evidence="14">The sequence shown here is derived from an EMBL/GenBank/DDBJ whole genome shotgun (WGS) entry which is preliminary data.</text>
</comment>